<dbReference type="SUPFAM" id="SSF52172">
    <property type="entry name" value="CheY-like"/>
    <property type="match status" value="1"/>
</dbReference>
<evidence type="ECO:0000256" key="7">
    <source>
        <dbReference type="PROSITE-ProRule" id="PRU01091"/>
    </source>
</evidence>
<name>A0A6F8PQK7_9GAMM</name>
<keyword evidence="3" id="KW-0805">Transcription regulation</keyword>
<evidence type="ECO:0000313" key="11">
    <source>
        <dbReference type="Proteomes" id="UP000501466"/>
    </source>
</evidence>
<sequence length="240" mass="26823">MMRPVLIVEDNEDLLDDLLLNLNYLKIEAKGVPHAQAMDAIFDELQPEIVVLDIGLPGEDGLSIAKRLKKAFPALGIIMLTARSALDDRILGHHLGADHYLTKPVNYQELAAVILALHRRLSFSQASTGDSDAWIIDKHKMTVQPPCLETQKAQLTWAELNLLEVFFKSPEGLATKEDLIAGLGGSPEYFDNRRLESAISRLRRKLSVLQNSESETEEVIKAVRNVGYQFTQVLIVKNDK</sequence>
<dbReference type="Pfam" id="PF00072">
    <property type="entry name" value="Response_reg"/>
    <property type="match status" value="1"/>
</dbReference>
<dbReference type="EMBL" id="AP021888">
    <property type="protein sequence ID" value="BBP44395.1"/>
    <property type="molecule type" value="Genomic_DNA"/>
</dbReference>
<dbReference type="Proteomes" id="UP000501466">
    <property type="component" value="Chromosome"/>
</dbReference>
<keyword evidence="11" id="KW-1185">Reference proteome</keyword>
<dbReference type="InterPro" id="IPR001867">
    <property type="entry name" value="OmpR/PhoB-type_DNA-bd"/>
</dbReference>
<dbReference type="GO" id="GO:0000976">
    <property type="term" value="F:transcription cis-regulatory region binding"/>
    <property type="evidence" value="ECO:0007669"/>
    <property type="project" value="TreeGrafter"/>
</dbReference>
<keyword evidence="5" id="KW-0804">Transcription</keyword>
<dbReference type="PROSITE" id="PS50110">
    <property type="entry name" value="RESPONSE_REGULATORY"/>
    <property type="match status" value="1"/>
</dbReference>
<dbReference type="PROSITE" id="PS51755">
    <property type="entry name" value="OMPR_PHOB"/>
    <property type="match status" value="1"/>
</dbReference>
<dbReference type="Pfam" id="PF00486">
    <property type="entry name" value="Trans_reg_C"/>
    <property type="match status" value="1"/>
</dbReference>
<dbReference type="SUPFAM" id="SSF46894">
    <property type="entry name" value="C-terminal effector domain of the bipartite response regulators"/>
    <property type="match status" value="1"/>
</dbReference>
<dbReference type="InterPro" id="IPR011006">
    <property type="entry name" value="CheY-like_superfamily"/>
</dbReference>
<evidence type="ECO:0000256" key="2">
    <source>
        <dbReference type="ARBA" id="ARBA00023012"/>
    </source>
</evidence>
<evidence type="ECO:0000256" key="3">
    <source>
        <dbReference type="ARBA" id="ARBA00023015"/>
    </source>
</evidence>
<dbReference type="KEGG" id="tzo:THMIRHAT_21410"/>
<dbReference type="GO" id="GO:0005829">
    <property type="term" value="C:cytosol"/>
    <property type="evidence" value="ECO:0007669"/>
    <property type="project" value="TreeGrafter"/>
</dbReference>
<accession>A0A6F8PQK7</accession>
<evidence type="ECO:0000259" key="9">
    <source>
        <dbReference type="PROSITE" id="PS51755"/>
    </source>
</evidence>
<gene>
    <name evidence="10" type="ORF">THMIRHAT_21410</name>
</gene>
<evidence type="ECO:0000259" key="8">
    <source>
        <dbReference type="PROSITE" id="PS50110"/>
    </source>
</evidence>
<feature type="DNA-binding region" description="OmpR/PhoB-type" evidence="7">
    <location>
        <begin position="123"/>
        <end position="232"/>
    </location>
</feature>
<dbReference type="InterPro" id="IPR039420">
    <property type="entry name" value="WalR-like"/>
</dbReference>
<feature type="domain" description="Response regulatory" evidence="8">
    <location>
        <begin position="4"/>
        <end position="118"/>
    </location>
</feature>
<proteinExistence type="predicted"/>
<dbReference type="AlphaFoldDB" id="A0A6F8PQK7"/>
<evidence type="ECO:0000256" key="5">
    <source>
        <dbReference type="ARBA" id="ARBA00023163"/>
    </source>
</evidence>
<keyword evidence="2" id="KW-0902">Two-component regulatory system</keyword>
<evidence type="ECO:0000313" key="10">
    <source>
        <dbReference type="EMBL" id="BBP44395.1"/>
    </source>
</evidence>
<dbReference type="GO" id="GO:0000156">
    <property type="term" value="F:phosphorelay response regulator activity"/>
    <property type="evidence" value="ECO:0007669"/>
    <property type="project" value="TreeGrafter"/>
</dbReference>
<dbReference type="PANTHER" id="PTHR48111:SF1">
    <property type="entry name" value="TWO-COMPONENT RESPONSE REGULATOR ORR33"/>
    <property type="match status" value="1"/>
</dbReference>
<dbReference type="InterPro" id="IPR016032">
    <property type="entry name" value="Sig_transdc_resp-reg_C-effctor"/>
</dbReference>
<feature type="modified residue" description="4-aspartylphosphate" evidence="6">
    <location>
        <position position="53"/>
    </location>
</feature>
<evidence type="ECO:0000256" key="1">
    <source>
        <dbReference type="ARBA" id="ARBA00022553"/>
    </source>
</evidence>
<keyword evidence="4 7" id="KW-0238">DNA-binding</keyword>
<dbReference type="SMART" id="SM00448">
    <property type="entry name" value="REC"/>
    <property type="match status" value="1"/>
</dbReference>
<feature type="domain" description="OmpR/PhoB-type" evidence="9">
    <location>
        <begin position="123"/>
        <end position="232"/>
    </location>
</feature>
<dbReference type="PANTHER" id="PTHR48111">
    <property type="entry name" value="REGULATOR OF RPOS"/>
    <property type="match status" value="1"/>
</dbReference>
<dbReference type="InterPro" id="IPR036388">
    <property type="entry name" value="WH-like_DNA-bd_sf"/>
</dbReference>
<evidence type="ECO:0000256" key="6">
    <source>
        <dbReference type="PROSITE-ProRule" id="PRU00169"/>
    </source>
</evidence>
<keyword evidence="1 6" id="KW-0597">Phosphoprotein</keyword>
<dbReference type="Gene3D" id="3.40.50.2300">
    <property type="match status" value="1"/>
</dbReference>
<dbReference type="SMART" id="SM00862">
    <property type="entry name" value="Trans_reg_C"/>
    <property type="match status" value="1"/>
</dbReference>
<evidence type="ECO:0000256" key="4">
    <source>
        <dbReference type="ARBA" id="ARBA00023125"/>
    </source>
</evidence>
<dbReference type="RefSeq" id="WP_173292116.1">
    <property type="nucleotide sequence ID" value="NZ_AP021888.1"/>
</dbReference>
<dbReference type="GO" id="GO:0006355">
    <property type="term" value="P:regulation of DNA-templated transcription"/>
    <property type="evidence" value="ECO:0007669"/>
    <property type="project" value="InterPro"/>
</dbReference>
<protein>
    <submittedName>
        <fullName evidence="10">Protein petR</fullName>
    </submittedName>
</protein>
<reference evidence="11" key="1">
    <citation type="submission" date="2019-11" db="EMBL/GenBank/DDBJ databases">
        <title>Isolation and characterization of two novel species in the genus Thiomicrorhabdus.</title>
        <authorList>
            <person name="Mochizuki J."/>
            <person name="Kojima H."/>
            <person name="Fukui M."/>
        </authorList>
    </citation>
    <scope>NUCLEOTIDE SEQUENCE [LARGE SCALE GENOMIC DNA]</scope>
    <source>
        <strain evidence="11">AkT22</strain>
    </source>
</reference>
<dbReference type="Gene3D" id="1.10.10.10">
    <property type="entry name" value="Winged helix-like DNA-binding domain superfamily/Winged helix DNA-binding domain"/>
    <property type="match status" value="1"/>
</dbReference>
<dbReference type="CDD" id="cd00383">
    <property type="entry name" value="trans_reg_C"/>
    <property type="match status" value="1"/>
</dbReference>
<dbReference type="GO" id="GO:0032993">
    <property type="term" value="C:protein-DNA complex"/>
    <property type="evidence" value="ECO:0007669"/>
    <property type="project" value="TreeGrafter"/>
</dbReference>
<dbReference type="InterPro" id="IPR001789">
    <property type="entry name" value="Sig_transdc_resp-reg_receiver"/>
</dbReference>
<organism evidence="10 11">
    <name type="scientific">Thiosulfativibrio zosterae</name>
    <dbReference type="NCBI Taxonomy" id="2675053"/>
    <lineage>
        <taxon>Bacteria</taxon>
        <taxon>Pseudomonadati</taxon>
        <taxon>Pseudomonadota</taxon>
        <taxon>Gammaproteobacteria</taxon>
        <taxon>Thiotrichales</taxon>
        <taxon>Piscirickettsiaceae</taxon>
        <taxon>Thiosulfativibrio</taxon>
    </lineage>
</organism>